<dbReference type="AlphaFoldDB" id="A0A6S6SMC5"/>
<dbReference type="InterPro" id="IPR002716">
    <property type="entry name" value="PIN_dom"/>
</dbReference>
<dbReference type="InterPro" id="IPR029060">
    <property type="entry name" value="PIN-like_dom_sf"/>
</dbReference>
<dbReference type="Gene3D" id="3.40.50.1010">
    <property type="entry name" value="5'-nuclease"/>
    <property type="match status" value="1"/>
</dbReference>
<dbReference type="EMBL" id="CACVAT010000170">
    <property type="protein sequence ID" value="CAA6811428.1"/>
    <property type="molecule type" value="Genomic_DNA"/>
</dbReference>
<dbReference type="Pfam" id="PF13470">
    <property type="entry name" value="PIN_3"/>
    <property type="match status" value="1"/>
</dbReference>
<evidence type="ECO:0000313" key="2">
    <source>
        <dbReference type="EMBL" id="CAA6811428.1"/>
    </source>
</evidence>
<gene>
    <name evidence="2" type="ORF">HELGO_WM82590</name>
</gene>
<reference evidence="2" key="1">
    <citation type="submission" date="2020-01" db="EMBL/GenBank/DDBJ databases">
        <authorList>
            <person name="Meier V. D."/>
            <person name="Meier V D."/>
        </authorList>
    </citation>
    <scope>NUCLEOTIDE SEQUENCE</scope>
    <source>
        <strain evidence="2">HLG_WM_MAG_09</strain>
    </source>
</reference>
<feature type="domain" description="PIN" evidence="1">
    <location>
        <begin position="2"/>
        <end position="115"/>
    </location>
</feature>
<dbReference type="NCBIfam" id="TIGR00305">
    <property type="entry name" value="putative toxin-antitoxin system toxin component, PIN family"/>
    <property type="match status" value="1"/>
</dbReference>
<accession>A0A6S6SMC5</accession>
<organism evidence="2">
    <name type="scientific">uncultured Thiotrichaceae bacterium</name>
    <dbReference type="NCBI Taxonomy" id="298394"/>
    <lineage>
        <taxon>Bacteria</taxon>
        <taxon>Pseudomonadati</taxon>
        <taxon>Pseudomonadota</taxon>
        <taxon>Gammaproteobacteria</taxon>
        <taxon>Thiotrichales</taxon>
        <taxon>Thiotrichaceae</taxon>
        <taxon>environmental samples</taxon>
    </lineage>
</organism>
<evidence type="ECO:0000259" key="1">
    <source>
        <dbReference type="Pfam" id="PF13470"/>
    </source>
</evidence>
<proteinExistence type="predicted"/>
<dbReference type="PANTHER" id="PTHR34610">
    <property type="entry name" value="SSL7007 PROTEIN"/>
    <property type="match status" value="1"/>
</dbReference>
<dbReference type="InterPro" id="IPR002850">
    <property type="entry name" value="PIN_toxin-like"/>
</dbReference>
<sequence>MRYVLDTDVIIAAMRSPTGASAAILLTALNDSTLKLLCSVPLALEYEAKCTMEKHYEAAQLSREQSQIFVDTILGMMEPVKLDFRWRPQLKDPGDEMVLETAINGHADMLVTFNLRDYGSAPQLFGIQALRPADALKRIRQ</sequence>
<dbReference type="PANTHER" id="PTHR34610:SF3">
    <property type="entry name" value="SSL7007 PROTEIN"/>
    <property type="match status" value="1"/>
</dbReference>
<dbReference type="SUPFAM" id="SSF88723">
    <property type="entry name" value="PIN domain-like"/>
    <property type="match status" value="1"/>
</dbReference>
<protein>
    <recommendedName>
        <fullName evidence="1">PIN domain-containing protein</fullName>
    </recommendedName>
</protein>
<name>A0A6S6SMC5_9GAMM</name>